<name>A0A167CCX6_9ASCO</name>
<dbReference type="Pfam" id="PF10380">
    <property type="entry name" value="CRF1"/>
    <property type="match status" value="1"/>
</dbReference>
<feature type="compositionally biased region" description="Basic and acidic residues" evidence="1">
    <location>
        <begin position="241"/>
        <end position="252"/>
    </location>
</feature>
<feature type="compositionally biased region" description="Polar residues" evidence="1">
    <location>
        <begin position="401"/>
        <end position="418"/>
    </location>
</feature>
<feature type="compositionally biased region" description="Acidic residues" evidence="1">
    <location>
        <begin position="52"/>
        <end position="93"/>
    </location>
</feature>
<gene>
    <name evidence="2" type="primary">IFH1</name>
    <name evidence="2" type="ORF">AWJ20_4340</name>
</gene>
<feature type="compositionally biased region" description="Acidic residues" evidence="1">
    <location>
        <begin position="316"/>
        <end position="341"/>
    </location>
</feature>
<feature type="compositionally biased region" description="Polar residues" evidence="1">
    <location>
        <begin position="659"/>
        <end position="669"/>
    </location>
</feature>
<dbReference type="AlphaFoldDB" id="A0A167CCX6"/>
<feature type="region of interest" description="Disordered" evidence="1">
    <location>
        <begin position="29"/>
        <end position="502"/>
    </location>
</feature>
<dbReference type="KEGG" id="slb:AWJ20_4340"/>
<dbReference type="GO" id="GO:0060962">
    <property type="term" value="P:regulation of ribosomal protein gene transcription by RNA polymerase II"/>
    <property type="evidence" value="ECO:0007669"/>
    <property type="project" value="InterPro"/>
</dbReference>
<dbReference type="GO" id="GO:0003712">
    <property type="term" value="F:transcription coregulator activity"/>
    <property type="evidence" value="ECO:0007669"/>
    <property type="project" value="InterPro"/>
</dbReference>
<sequence>MARGKSVGNYSPAVAGKSLAHYKAAKNVRYEREPYNSIGDNDSDSSPLSSLDSDDAGNNDDDDDSEGGDADEPDDEDNNDNDEDDDEDVDIGDSDITVDSAPELIIENLKDMSSDEESEDDEEEDDDNEDSDSDSDAGLVPSKFLTPLKKKNPAKAASANRKSRESTPLPVPKRLDLSELRAKQLEEEKRKAELQKPTFIDNEDDEEDEDEEEDDDDDEEDDEGSPEQVTPLQNKRRRRASIVDHSYDEKLTFPRSDSLPPPLTDVEEAIINDDEDEEEADDDEDDYDGIAGGASGVEDDSSGDEFDQDSLLAYLEQEESSPEVADEYDEEDDGHIEEQEEREIMNDMKNGDDLFSNPSSPYATTPVVESEPVVSLPEDEDEDDNDEDEISFDDDFFEPRGTSSHVLVSTSNGRNTSPSDDDDSYLWSYFFTSDEESGEDGSMISNIIPSSGNTSGTMSANGGANRTDPGYYSEDETDDDLTIPPPSLRKPGTRATEILSSSAVASRPPVLGSWDLNSERPFGIIDGLTTRTLSPPPSPYSVVKTTSISNEELESILNGANGVSIEDIFIDTDLVDSLANGTSPSNGRSRKRGRSQNGFQSDSELSELALDEFIYTDELDDVGEDDAVTDSTPLWANRFNSDVPMFAFRNRGLQPVYSQPTARRLSMSTRGRDGRRTSPKEAVITPVKAVKKRMKKKLRRRKSIQDDTQDTSGIGNTTDLIDELVESGALSPLFSGIS</sequence>
<dbReference type="InterPro" id="IPR018837">
    <property type="entry name" value="TF_CRF1/IFH1"/>
</dbReference>
<dbReference type="Proteomes" id="UP000189580">
    <property type="component" value="Chromosome c"/>
</dbReference>
<feature type="compositionally biased region" description="Polar residues" evidence="1">
    <location>
        <begin position="443"/>
        <end position="464"/>
    </location>
</feature>
<dbReference type="OrthoDB" id="4047468at2759"/>
<feature type="compositionally biased region" description="Acidic residues" evidence="1">
    <location>
        <begin position="265"/>
        <end position="288"/>
    </location>
</feature>
<keyword evidence="3" id="KW-1185">Reference proteome</keyword>
<feature type="compositionally biased region" description="Acidic residues" evidence="1">
    <location>
        <begin position="377"/>
        <end position="396"/>
    </location>
</feature>
<evidence type="ECO:0000256" key="1">
    <source>
        <dbReference type="SAM" id="MobiDB-lite"/>
    </source>
</evidence>
<feature type="compositionally biased region" description="Acidic residues" evidence="1">
    <location>
        <begin position="114"/>
        <end position="135"/>
    </location>
</feature>
<evidence type="ECO:0000313" key="3">
    <source>
        <dbReference type="Proteomes" id="UP000189580"/>
    </source>
</evidence>
<dbReference type="GeneID" id="30036462"/>
<feature type="region of interest" description="Disordered" evidence="1">
    <location>
        <begin position="659"/>
        <end position="680"/>
    </location>
</feature>
<feature type="compositionally biased region" description="Low complexity" evidence="1">
    <location>
        <begin position="364"/>
        <end position="375"/>
    </location>
</feature>
<proteinExistence type="predicted"/>
<feature type="region of interest" description="Disordered" evidence="1">
    <location>
        <begin position="580"/>
        <end position="602"/>
    </location>
</feature>
<accession>A0A167CCX6</accession>
<feature type="compositionally biased region" description="Acidic residues" evidence="1">
    <location>
        <begin position="297"/>
        <end position="308"/>
    </location>
</feature>
<feature type="compositionally biased region" description="Basic and acidic residues" evidence="1">
    <location>
        <begin position="670"/>
        <end position="679"/>
    </location>
</feature>
<dbReference type="EMBL" id="CP014500">
    <property type="protein sequence ID" value="ANB11523.1"/>
    <property type="molecule type" value="Genomic_DNA"/>
</dbReference>
<feature type="compositionally biased region" description="Acidic residues" evidence="1">
    <location>
        <begin position="201"/>
        <end position="225"/>
    </location>
</feature>
<feature type="compositionally biased region" description="Basic and acidic residues" evidence="1">
    <location>
        <begin position="342"/>
        <end position="352"/>
    </location>
</feature>
<evidence type="ECO:0000313" key="2">
    <source>
        <dbReference type="EMBL" id="ANB11523.1"/>
    </source>
</evidence>
<protein>
    <submittedName>
        <fullName evidence="2">Ifh1p</fullName>
    </submittedName>
</protein>
<dbReference type="RefSeq" id="XP_018734000.1">
    <property type="nucleotide sequence ID" value="XM_018881407.1"/>
</dbReference>
<dbReference type="PANTHER" id="PTHR28057">
    <property type="entry name" value="PROTEIN IFH1-RELATED"/>
    <property type="match status" value="1"/>
</dbReference>
<dbReference type="PANTHER" id="PTHR28057:SF1">
    <property type="entry name" value="PROTEIN IFH1-RELATED"/>
    <property type="match status" value="1"/>
</dbReference>
<organism evidence="2 3">
    <name type="scientific">Sugiyamaella lignohabitans</name>
    <dbReference type="NCBI Taxonomy" id="796027"/>
    <lineage>
        <taxon>Eukaryota</taxon>
        <taxon>Fungi</taxon>
        <taxon>Dikarya</taxon>
        <taxon>Ascomycota</taxon>
        <taxon>Saccharomycotina</taxon>
        <taxon>Dipodascomycetes</taxon>
        <taxon>Dipodascales</taxon>
        <taxon>Trichomonascaceae</taxon>
        <taxon>Sugiyamaella</taxon>
    </lineage>
</organism>
<feature type="compositionally biased region" description="Basic and acidic residues" evidence="1">
    <location>
        <begin position="173"/>
        <end position="194"/>
    </location>
</feature>
<reference evidence="2 3" key="1">
    <citation type="submission" date="2016-02" db="EMBL/GenBank/DDBJ databases">
        <title>Complete genome sequence and transcriptome regulation of the pentose utilising yeast Sugiyamaella lignohabitans.</title>
        <authorList>
            <person name="Bellasio M."/>
            <person name="Peymann A."/>
            <person name="Valli M."/>
            <person name="Sipitzky M."/>
            <person name="Graf A."/>
            <person name="Sauer M."/>
            <person name="Marx H."/>
            <person name="Mattanovich D."/>
        </authorList>
    </citation>
    <scope>NUCLEOTIDE SEQUENCE [LARGE SCALE GENOMIC DNA]</scope>
    <source>
        <strain evidence="2 3">CBS 10342</strain>
    </source>
</reference>